<proteinExistence type="predicted"/>
<organism evidence="2 4">
    <name type="scientific">Batrachochytrium salamandrivorans</name>
    <dbReference type="NCBI Taxonomy" id="1357716"/>
    <lineage>
        <taxon>Eukaryota</taxon>
        <taxon>Fungi</taxon>
        <taxon>Fungi incertae sedis</taxon>
        <taxon>Chytridiomycota</taxon>
        <taxon>Chytridiomycota incertae sedis</taxon>
        <taxon>Chytridiomycetes</taxon>
        <taxon>Rhizophydiales</taxon>
        <taxon>Rhizophydiales incertae sedis</taxon>
        <taxon>Batrachochytrium</taxon>
    </lineage>
</organism>
<dbReference type="EMBL" id="JAFCIX010000571">
    <property type="protein sequence ID" value="KAH6586727.1"/>
    <property type="molecule type" value="Genomic_DNA"/>
</dbReference>
<evidence type="ECO:0000256" key="1">
    <source>
        <dbReference type="SAM" id="MobiDB-lite"/>
    </source>
</evidence>
<name>A0ABQ8EUB5_9FUNG</name>
<gene>
    <name evidence="2" type="ORF">BASA50_000324</name>
    <name evidence="3" type="ORF">BASA50_000326</name>
</gene>
<sequence>MPKLFQETPLSARHVALASLSSQNCSTQYTPSSDPNPFNPKTSDPFNPQDPCPCGTQVEDGLRCLKYGRAHCVSSERDACLSLEKLPAGAVALSDQPIYLKELAQFYSDDQQAQAVVGPVLDEPPRRMSVAERVRSYEAKTMSSTTSVGHCAPAYIQTCRSVSTAAAVLAKMSPVSPTVVTPAASSSSTAPTTTNKLPSNVTLKASAGQLPTVETIDGLIMGLLTSNTLKTATNELPSNGDLKTSAGRLPFNDILTALITEFISRGDSKRSADGVRLKDPLYELIMELVCINTPRPSMDGSPPMDPTHGLIMELISIEVKKQSKGKSAYKSTLHELLTGLLFIEAIKPPAPTSPSGNIIKRTFLRILSCGTWFRLGRRNTKSVWSTGLDEPRDSINTVGSG</sequence>
<accession>A0ABQ8EUB5</accession>
<dbReference type="EMBL" id="JAFCIX010000571">
    <property type="protein sequence ID" value="KAH6586729.1"/>
    <property type="molecule type" value="Genomic_DNA"/>
</dbReference>
<protein>
    <submittedName>
        <fullName evidence="2">Uncharacterized protein</fullName>
    </submittedName>
</protein>
<evidence type="ECO:0000313" key="3">
    <source>
        <dbReference type="EMBL" id="KAH6586729.1"/>
    </source>
</evidence>
<evidence type="ECO:0000313" key="4">
    <source>
        <dbReference type="Proteomes" id="UP001648503"/>
    </source>
</evidence>
<dbReference type="Proteomes" id="UP001648503">
    <property type="component" value="Unassembled WGS sequence"/>
</dbReference>
<feature type="region of interest" description="Disordered" evidence="1">
    <location>
        <begin position="26"/>
        <end position="45"/>
    </location>
</feature>
<keyword evidence="4" id="KW-1185">Reference proteome</keyword>
<evidence type="ECO:0000313" key="2">
    <source>
        <dbReference type="EMBL" id="KAH6586727.1"/>
    </source>
</evidence>
<comment type="caution">
    <text evidence="2">The sequence shown here is derived from an EMBL/GenBank/DDBJ whole genome shotgun (WGS) entry which is preliminary data.</text>
</comment>
<reference evidence="2 4" key="1">
    <citation type="submission" date="2021-02" db="EMBL/GenBank/DDBJ databases">
        <title>Variation within the Batrachochytrium salamandrivorans European outbreak.</title>
        <authorList>
            <person name="Kelly M."/>
            <person name="Pasmans F."/>
            <person name="Shea T.P."/>
            <person name="Munoz J.F."/>
            <person name="Carranza S."/>
            <person name="Cuomo C.A."/>
            <person name="Martel A."/>
        </authorList>
    </citation>
    <scope>NUCLEOTIDE SEQUENCE [LARGE SCALE GENOMIC DNA]</scope>
    <source>
        <strain evidence="2 4">AMFP18/2</strain>
    </source>
</reference>